<feature type="non-terminal residue" evidence="1">
    <location>
        <position position="1"/>
    </location>
</feature>
<evidence type="ECO:0000313" key="1">
    <source>
        <dbReference type="EMBL" id="SVC26289.1"/>
    </source>
</evidence>
<organism evidence="1">
    <name type="scientific">marine metagenome</name>
    <dbReference type="NCBI Taxonomy" id="408172"/>
    <lineage>
        <taxon>unclassified sequences</taxon>
        <taxon>metagenomes</taxon>
        <taxon>ecological metagenomes</taxon>
    </lineage>
</organism>
<gene>
    <name evidence="1" type="ORF">METZ01_LOCUS279143</name>
</gene>
<name>A0A382KPU7_9ZZZZ</name>
<accession>A0A382KPU7</accession>
<dbReference type="InterPro" id="IPR007475">
    <property type="entry name" value="UbiK"/>
</dbReference>
<dbReference type="Pfam" id="PF04380">
    <property type="entry name" value="BMFP"/>
    <property type="match status" value="1"/>
</dbReference>
<reference evidence="1" key="1">
    <citation type="submission" date="2018-05" db="EMBL/GenBank/DDBJ databases">
        <authorList>
            <person name="Lanie J.A."/>
            <person name="Ng W.-L."/>
            <person name="Kazmierczak K.M."/>
            <person name="Andrzejewski T.M."/>
            <person name="Davidsen T.M."/>
            <person name="Wayne K.J."/>
            <person name="Tettelin H."/>
            <person name="Glass J.I."/>
            <person name="Rusch D."/>
            <person name="Podicherti R."/>
            <person name="Tsui H.-C.T."/>
            <person name="Winkler M.E."/>
        </authorList>
    </citation>
    <scope>NUCLEOTIDE SEQUENCE</scope>
</reference>
<proteinExistence type="predicted"/>
<dbReference type="AlphaFoldDB" id="A0A382KPU7"/>
<protein>
    <submittedName>
        <fullName evidence="1">Uncharacterized protein</fullName>
    </submittedName>
</protein>
<dbReference type="EMBL" id="UINC01081960">
    <property type="protein sequence ID" value="SVC26289.1"/>
    <property type="molecule type" value="Genomic_DNA"/>
</dbReference>
<sequence length="79" mass="9032">MSANRRLLDDVSKLATSAAGLVQGAGREAEMLLRQRLERILDRMDLVTREEFDVVKEMAMQARMENELLAKRLTVLEEV</sequence>
<feature type="non-terminal residue" evidence="1">
    <location>
        <position position="79"/>
    </location>
</feature>